<dbReference type="RefSeq" id="WP_134546472.1">
    <property type="nucleotide sequence ID" value="NZ_SOHL01000003.1"/>
</dbReference>
<proteinExistence type="predicted"/>
<evidence type="ECO:0000313" key="2">
    <source>
        <dbReference type="EMBL" id="TFD73488.1"/>
    </source>
</evidence>
<sequence length="200" mass="21208">MDPSSSFRDDALNDLLDRAAAPAPLSALMTDAALQEATRAARFEAARDVKSRLGRRLAISGVALALVLGGTGVAAAVTNFEWPSWAQQPDATMQITLPSGAQCEYLIGNLQNADPEIMDAARAFFASAPVPTTAQVDARVVAVHGETLAQTPEGDRDRRYSSGVVGVMADELDADLQQHGFDSAQRPYFEGVITCEGTNQ</sequence>
<feature type="transmembrane region" description="Helical" evidence="1">
    <location>
        <begin position="57"/>
        <end position="77"/>
    </location>
</feature>
<keyword evidence="1" id="KW-0812">Transmembrane</keyword>
<evidence type="ECO:0008006" key="4">
    <source>
        <dbReference type="Google" id="ProtNLM"/>
    </source>
</evidence>
<dbReference type="EMBL" id="SOHL01000003">
    <property type="protein sequence ID" value="TFD73488.1"/>
    <property type="molecule type" value="Genomic_DNA"/>
</dbReference>
<keyword evidence="3" id="KW-1185">Reference proteome</keyword>
<comment type="caution">
    <text evidence="2">The sequence shown here is derived from an EMBL/GenBank/DDBJ whole genome shotgun (WGS) entry which is preliminary data.</text>
</comment>
<dbReference type="AlphaFoldDB" id="A0A4R9AZU5"/>
<gene>
    <name evidence="2" type="ORF">E3T50_00615</name>
</gene>
<evidence type="ECO:0000256" key="1">
    <source>
        <dbReference type="SAM" id="Phobius"/>
    </source>
</evidence>
<accession>A0A4R9AZU5</accession>
<evidence type="ECO:0000313" key="3">
    <source>
        <dbReference type="Proteomes" id="UP000297983"/>
    </source>
</evidence>
<organism evidence="2 3">
    <name type="scientific">Cryobacterium gelidum</name>
    <dbReference type="NCBI Taxonomy" id="1259164"/>
    <lineage>
        <taxon>Bacteria</taxon>
        <taxon>Bacillati</taxon>
        <taxon>Actinomycetota</taxon>
        <taxon>Actinomycetes</taxon>
        <taxon>Micrococcales</taxon>
        <taxon>Microbacteriaceae</taxon>
        <taxon>Cryobacterium</taxon>
    </lineage>
</organism>
<reference evidence="2 3" key="1">
    <citation type="submission" date="2019-03" db="EMBL/GenBank/DDBJ databases">
        <title>Genomics of glacier-inhabiting Cryobacterium strains.</title>
        <authorList>
            <person name="Liu Q."/>
            <person name="Xin Y.-H."/>
        </authorList>
    </citation>
    <scope>NUCLEOTIDE SEQUENCE [LARGE SCALE GENOMIC DNA]</scope>
    <source>
        <strain evidence="2 3">Hz16</strain>
    </source>
</reference>
<keyword evidence="1" id="KW-0472">Membrane</keyword>
<protein>
    <recommendedName>
        <fullName evidence="4">FtsX extracellular domain-containing protein</fullName>
    </recommendedName>
</protein>
<name>A0A4R9AZU5_9MICO</name>
<dbReference type="Proteomes" id="UP000297983">
    <property type="component" value="Unassembled WGS sequence"/>
</dbReference>
<keyword evidence="1" id="KW-1133">Transmembrane helix</keyword>